<feature type="domain" description="SCP" evidence="2">
    <location>
        <begin position="47"/>
        <end position="158"/>
    </location>
</feature>
<reference evidence="3 4" key="1">
    <citation type="submission" date="2021-01" db="EMBL/GenBank/DDBJ databases">
        <title>Genome sequencing of Joostella atrarenae M1-2 (= KCTC 23194).</title>
        <authorList>
            <person name="Zakaria M.R."/>
            <person name="Lam M.Q."/>
            <person name="Chong C.S."/>
        </authorList>
    </citation>
    <scope>NUCLEOTIDE SEQUENCE [LARGE SCALE GENOMIC DNA]</scope>
    <source>
        <strain evidence="3 4">M1-2</strain>
    </source>
</reference>
<gene>
    <name evidence="3" type="ORF">JM658_03035</name>
</gene>
<comment type="caution">
    <text evidence="3">The sequence shown here is derived from an EMBL/GenBank/DDBJ whole genome shotgun (WGS) entry which is preliminary data.</text>
</comment>
<dbReference type="InterPro" id="IPR035940">
    <property type="entry name" value="CAP_sf"/>
</dbReference>
<keyword evidence="1" id="KW-0732">Signal</keyword>
<dbReference type="PANTHER" id="PTHR31157">
    <property type="entry name" value="SCP DOMAIN-CONTAINING PROTEIN"/>
    <property type="match status" value="1"/>
</dbReference>
<keyword evidence="4" id="KW-1185">Reference proteome</keyword>
<dbReference type="PROSITE" id="PS51257">
    <property type="entry name" value="PROKAR_LIPOPROTEIN"/>
    <property type="match status" value="1"/>
</dbReference>
<feature type="chain" id="PRO_5046269555" evidence="1">
    <location>
        <begin position="21"/>
        <end position="164"/>
    </location>
</feature>
<evidence type="ECO:0000313" key="3">
    <source>
        <dbReference type="EMBL" id="MCF8713790.1"/>
    </source>
</evidence>
<organism evidence="3 4">
    <name type="scientific">Joostella atrarenae</name>
    <dbReference type="NCBI Taxonomy" id="679257"/>
    <lineage>
        <taxon>Bacteria</taxon>
        <taxon>Pseudomonadati</taxon>
        <taxon>Bacteroidota</taxon>
        <taxon>Flavobacteriia</taxon>
        <taxon>Flavobacteriales</taxon>
        <taxon>Flavobacteriaceae</taxon>
        <taxon>Joostella</taxon>
    </lineage>
</organism>
<dbReference type="EMBL" id="JAETXX010000001">
    <property type="protein sequence ID" value="MCF8713790.1"/>
    <property type="molecule type" value="Genomic_DNA"/>
</dbReference>
<dbReference type="CDD" id="cd05379">
    <property type="entry name" value="CAP_bacterial"/>
    <property type="match status" value="1"/>
</dbReference>
<protein>
    <submittedName>
        <fullName evidence="3">CAP domain-containing protein</fullName>
    </submittedName>
</protein>
<dbReference type="Gene3D" id="3.40.33.10">
    <property type="entry name" value="CAP"/>
    <property type="match status" value="1"/>
</dbReference>
<name>A0ABS9J0C7_9FLAO</name>
<evidence type="ECO:0000313" key="4">
    <source>
        <dbReference type="Proteomes" id="UP000829517"/>
    </source>
</evidence>
<sequence>MKSYLYFLSLMLFLSVVSCGNDNIEDEMQQEELTIAVNEGLEQQVIQEVNKFRVSKGLNALAYSEDAYQYAEAQTHYMIRTGSLNHDSFDERASSLSKSTNAIKVAENVAKGYTTAKDVVEGWILSEGHYINLVGSYSHTAVSVAQNSEGVLYYTQIFIKDQIK</sequence>
<dbReference type="RefSeq" id="WP_236957749.1">
    <property type="nucleotide sequence ID" value="NZ_JAETXX010000001.1"/>
</dbReference>
<dbReference type="SUPFAM" id="SSF55797">
    <property type="entry name" value="PR-1-like"/>
    <property type="match status" value="1"/>
</dbReference>
<accession>A0ABS9J0C7</accession>
<evidence type="ECO:0000256" key="1">
    <source>
        <dbReference type="SAM" id="SignalP"/>
    </source>
</evidence>
<proteinExistence type="predicted"/>
<dbReference type="Proteomes" id="UP000829517">
    <property type="component" value="Unassembled WGS sequence"/>
</dbReference>
<dbReference type="PANTHER" id="PTHR31157:SF1">
    <property type="entry name" value="SCP DOMAIN-CONTAINING PROTEIN"/>
    <property type="match status" value="1"/>
</dbReference>
<feature type="signal peptide" evidence="1">
    <location>
        <begin position="1"/>
        <end position="20"/>
    </location>
</feature>
<dbReference type="InterPro" id="IPR014044">
    <property type="entry name" value="CAP_dom"/>
</dbReference>
<evidence type="ECO:0000259" key="2">
    <source>
        <dbReference type="Pfam" id="PF00188"/>
    </source>
</evidence>
<dbReference type="Pfam" id="PF00188">
    <property type="entry name" value="CAP"/>
    <property type="match status" value="1"/>
</dbReference>